<keyword evidence="7 9" id="KW-0472">Membrane</keyword>
<dbReference type="GO" id="GO:0015743">
    <property type="term" value="P:malate transport"/>
    <property type="evidence" value="ECO:0007669"/>
    <property type="project" value="InterPro"/>
</dbReference>
<dbReference type="Gramene" id="mRNA:HanXRQr2_Chr06g0239811">
    <property type="protein sequence ID" value="mRNA:HanXRQr2_Chr06g0239811"/>
    <property type="gene ID" value="HanXRQr2_Chr06g0239811"/>
</dbReference>
<evidence type="ECO:0000256" key="6">
    <source>
        <dbReference type="ARBA" id="ARBA00023065"/>
    </source>
</evidence>
<evidence type="ECO:0000313" key="11">
    <source>
        <dbReference type="Proteomes" id="UP000215914"/>
    </source>
</evidence>
<organism evidence="10 11">
    <name type="scientific">Helianthus annuus</name>
    <name type="common">Common sunflower</name>
    <dbReference type="NCBI Taxonomy" id="4232"/>
    <lineage>
        <taxon>Eukaryota</taxon>
        <taxon>Viridiplantae</taxon>
        <taxon>Streptophyta</taxon>
        <taxon>Embryophyta</taxon>
        <taxon>Tracheophyta</taxon>
        <taxon>Spermatophyta</taxon>
        <taxon>Magnoliopsida</taxon>
        <taxon>eudicotyledons</taxon>
        <taxon>Gunneridae</taxon>
        <taxon>Pentapetalae</taxon>
        <taxon>asterids</taxon>
        <taxon>campanulids</taxon>
        <taxon>Asterales</taxon>
        <taxon>Asteraceae</taxon>
        <taxon>Asteroideae</taxon>
        <taxon>Heliantheae alliance</taxon>
        <taxon>Heliantheae</taxon>
        <taxon>Helianthus</taxon>
    </lineage>
</organism>
<comment type="caution">
    <text evidence="10">The sequence shown here is derived from an EMBL/GenBank/DDBJ whole genome shotgun (WGS) entry which is preliminary data.</text>
</comment>
<dbReference type="EMBL" id="MNCJ02000321">
    <property type="protein sequence ID" value="KAF5800712.1"/>
    <property type="molecule type" value="Genomic_DNA"/>
</dbReference>
<evidence type="ECO:0000256" key="3">
    <source>
        <dbReference type="ARBA" id="ARBA00022448"/>
    </source>
</evidence>
<evidence type="ECO:0000256" key="8">
    <source>
        <dbReference type="ARBA" id="ARBA00023303"/>
    </source>
</evidence>
<comment type="subcellular location">
    <subcellularLocation>
        <location evidence="1">Membrane</location>
        <topology evidence="1">Multi-pass membrane protein</topology>
    </subcellularLocation>
</comment>
<keyword evidence="4 9" id="KW-0812">Transmembrane</keyword>
<sequence>MENAAEQPSLSAPTRVKFLAMAPLITYLNTLAMTFFTYLKMILSNMLKKKLTTIVDFAVTIKKTWVDDPRTSTHSLKAVLSVTLISMVYYIRPLYKGLGDAGICAIVTVIGVFDYTVGESLRKCLNNSWGTLLGCAIGVGAKSLGNLFGPTVKPVVVGSLVLFVGKLSSSQFVCFDYISITHDT</sequence>
<evidence type="ECO:0000256" key="4">
    <source>
        <dbReference type="ARBA" id="ARBA00022692"/>
    </source>
</evidence>
<evidence type="ECO:0000256" key="7">
    <source>
        <dbReference type="ARBA" id="ARBA00023136"/>
    </source>
</evidence>
<dbReference type="InterPro" id="IPR020966">
    <property type="entry name" value="ALMT"/>
</dbReference>
<evidence type="ECO:0000256" key="9">
    <source>
        <dbReference type="SAM" id="Phobius"/>
    </source>
</evidence>
<evidence type="ECO:0000256" key="2">
    <source>
        <dbReference type="ARBA" id="ARBA00007079"/>
    </source>
</evidence>
<evidence type="ECO:0000256" key="5">
    <source>
        <dbReference type="ARBA" id="ARBA00022989"/>
    </source>
</evidence>
<dbReference type="PANTHER" id="PTHR31086">
    <property type="entry name" value="ALUMINUM-ACTIVATED MALATE TRANSPORTER 10"/>
    <property type="match status" value="1"/>
</dbReference>
<accession>A0A9K3IQ49</accession>
<keyword evidence="3" id="KW-0813">Transport</keyword>
<evidence type="ECO:0000256" key="1">
    <source>
        <dbReference type="ARBA" id="ARBA00004141"/>
    </source>
</evidence>
<keyword evidence="8" id="KW-0407">Ion channel</keyword>
<feature type="transmembrane region" description="Helical" evidence="9">
    <location>
        <begin position="18"/>
        <end position="39"/>
    </location>
</feature>
<dbReference type="GO" id="GO:0016020">
    <property type="term" value="C:membrane"/>
    <property type="evidence" value="ECO:0007669"/>
    <property type="project" value="UniProtKB-SubCell"/>
</dbReference>
<keyword evidence="11" id="KW-1185">Reference proteome</keyword>
<gene>
    <name evidence="10" type="ORF">HanXRQr2_Chr06g0239811</name>
</gene>
<reference evidence="10" key="2">
    <citation type="submission" date="2020-06" db="EMBL/GenBank/DDBJ databases">
        <title>Helianthus annuus Genome sequencing and assembly Release 2.</title>
        <authorList>
            <person name="Gouzy J."/>
            <person name="Langlade N."/>
            <person name="Munos S."/>
        </authorList>
    </citation>
    <scope>NUCLEOTIDE SEQUENCE</scope>
    <source>
        <tissue evidence="10">Leaves</tissue>
    </source>
</reference>
<dbReference type="GO" id="GO:0034220">
    <property type="term" value="P:monoatomic ion transmembrane transport"/>
    <property type="evidence" value="ECO:0007669"/>
    <property type="project" value="UniProtKB-KW"/>
</dbReference>
<dbReference type="AlphaFoldDB" id="A0A9K3IQ49"/>
<keyword evidence="5 9" id="KW-1133">Transmembrane helix</keyword>
<name>A0A9K3IQ49_HELAN</name>
<protein>
    <submittedName>
        <fullName evidence="10">Aluminum-activated malate transporter</fullName>
    </submittedName>
</protein>
<keyword evidence="6" id="KW-0406">Ion transport</keyword>
<evidence type="ECO:0000313" key="10">
    <source>
        <dbReference type="EMBL" id="KAF5800712.1"/>
    </source>
</evidence>
<comment type="similarity">
    <text evidence="2">Belongs to the aromatic acid exporter (TC 2.A.85) family.</text>
</comment>
<reference evidence="10" key="1">
    <citation type="journal article" date="2017" name="Nature">
        <title>The sunflower genome provides insights into oil metabolism, flowering and Asterid evolution.</title>
        <authorList>
            <person name="Badouin H."/>
            <person name="Gouzy J."/>
            <person name="Grassa C.J."/>
            <person name="Murat F."/>
            <person name="Staton S.E."/>
            <person name="Cottret L."/>
            <person name="Lelandais-Briere C."/>
            <person name="Owens G.L."/>
            <person name="Carrere S."/>
            <person name="Mayjonade B."/>
            <person name="Legrand L."/>
            <person name="Gill N."/>
            <person name="Kane N.C."/>
            <person name="Bowers J.E."/>
            <person name="Hubner S."/>
            <person name="Bellec A."/>
            <person name="Berard A."/>
            <person name="Berges H."/>
            <person name="Blanchet N."/>
            <person name="Boniface M.C."/>
            <person name="Brunel D."/>
            <person name="Catrice O."/>
            <person name="Chaidir N."/>
            <person name="Claudel C."/>
            <person name="Donnadieu C."/>
            <person name="Faraut T."/>
            <person name="Fievet G."/>
            <person name="Helmstetter N."/>
            <person name="King M."/>
            <person name="Knapp S.J."/>
            <person name="Lai Z."/>
            <person name="Le Paslier M.C."/>
            <person name="Lippi Y."/>
            <person name="Lorenzon L."/>
            <person name="Mandel J.R."/>
            <person name="Marage G."/>
            <person name="Marchand G."/>
            <person name="Marquand E."/>
            <person name="Bret-Mestries E."/>
            <person name="Morien E."/>
            <person name="Nambeesan S."/>
            <person name="Nguyen T."/>
            <person name="Pegot-Espagnet P."/>
            <person name="Pouilly N."/>
            <person name="Raftis F."/>
            <person name="Sallet E."/>
            <person name="Schiex T."/>
            <person name="Thomas J."/>
            <person name="Vandecasteele C."/>
            <person name="Vares D."/>
            <person name="Vear F."/>
            <person name="Vautrin S."/>
            <person name="Crespi M."/>
            <person name="Mangin B."/>
            <person name="Burke J.M."/>
            <person name="Salse J."/>
            <person name="Munos S."/>
            <person name="Vincourt P."/>
            <person name="Rieseberg L.H."/>
            <person name="Langlade N.B."/>
        </authorList>
    </citation>
    <scope>NUCLEOTIDE SEQUENCE</scope>
    <source>
        <tissue evidence="10">Leaves</tissue>
    </source>
</reference>
<dbReference type="Pfam" id="PF11744">
    <property type="entry name" value="ALMT"/>
    <property type="match status" value="1"/>
</dbReference>
<proteinExistence type="inferred from homology"/>
<dbReference type="Proteomes" id="UP000215914">
    <property type="component" value="Unassembled WGS sequence"/>
</dbReference>